<evidence type="ECO:0000256" key="4">
    <source>
        <dbReference type="ARBA" id="ARBA00022679"/>
    </source>
</evidence>
<keyword evidence="3" id="KW-0723">Serine/threonine-protein kinase</keyword>
<dbReference type="InterPro" id="IPR008266">
    <property type="entry name" value="Tyr_kinase_AS"/>
</dbReference>
<dbReference type="Pfam" id="PF00069">
    <property type="entry name" value="Pkinase"/>
    <property type="match status" value="1"/>
</dbReference>
<evidence type="ECO:0000256" key="8">
    <source>
        <dbReference type="ARBA" id="ARBA00022840"/>
    </source>
</evidence>
<proteinExistence type="inferred from homology"/>
<keyword evidence="11" id="KW-0472">Membrane</keyword>
<dbReference type="InParanoid" id="D8M2I5"/>
<feature type="transmembrane region" description="Helical" evidence="11">
    <location>
        <begin position="223"/>
        <end position="241"/>
    </location>
</feature>
<dbReference type="Proteomes" id="UP000008312">
    <property type="component" value="Unassembled WGS sequence"/>
</dbReference>
<dbReference type="OrthoDB" id="3399at2759"/>
<dbReference type="NCBIfam" id="TIGR03724">
    <property type="entry name" value="arch_bud32"/>
    <property type="match status" value="1"/>
</dbReference>
<sequence>MVKERVKKSYRHPVLDASIRNKRLVLEARSMERCLKAGIKTPIIRYVDVNRYCIIMDYINGNTVRDYINKSLYKSQDELYSYCFKIGEVVAKLHNHNYIHGDLTTSNFMIEEGTGDLVLLDFGLTTVSSSAEDMGVDLYVLERAFLSLHDHAAELFDEVMRGYESLVVRKEQNVSSFKKVRARGRKRLAFGWFVCSNNSLYTQLIISLFILFAICQRNQTQRVLYFSLAWFCHGLGIRFGLGF</sequence>
<evidence type="ECO:0000256" key="10">
    <source>
        <dbReference type="ARBA" id="ARBA00048679"/>
    </source>
</evidence>
<keyword evidence="4" id="KW-0808">Transferase</keyword>
<dbReference type="PANTHER" id="PTHR12209:SF0">
    <property type="entry name" value="EKC_KEOPS COMPLEX SUBUNIT TP53RK"/>
    <property type="match status" value="1"/>
</dbReference>
<dbReference type="GO" id="GO:0008033">
    <property type="term" value="P:tRNA processing"/>
    <property type="evidence" value="ECO:0007669"/>
    <property type="project" value="UniProtKB-KW"/>
</dbReference>
<comment type="similarity">
    <text evidence="1">Belongs to the protein kinase superfamily. BUD32 family.</text>
</comment>
<protein>
    <recommendedName>
        <fullName evidence="2">non-specific serine/threonine protein kinase</fullName>
        <ecNumber evidence="2">2.7.11.1</ecNumber>
    </recommendedName>
</protein>
<dbReference type="GO" id="GO:0004674">
    <property type="term" value="F:protein serine/threonine kinase activity"/>
    <property type="evidence" value="ECO:0007669"/>
    <property type="project" value="UniProtKB-KW"/>
</dbReference>
<dbReference type="GO" id="GO:0005524">
    <property type="term" value="F:ATP binding"/>
    <property type="evidence" value="ECO:0007669"/>
    <property type="project" value="UniProtKB-KW"/>
</dbReference>
<dbReference type="PROSITE" id="PS00109">
    <property type="entry name" value="PROTEIN_KINASE_TYR"/>
    <property type="match status" value="1"/>
</dbReference>
<keyword evidence="7" id="KW-0418">Kinase</keyword>
<evidence type="ECO:0000256" key="9">
    <source>
        <dbReference type="ARBA" id="ARBA00047899"/>
    </source>
</evidence>
<evidence type="ECO:0000313" key="14">
    <source>
        <dbReference type="Proteomes" id="UP000008312"/>
    </source>
</evidence>
<dbReference type="PROSITE" id="PS50011">
    <property type="entry name" value="PROTEIN_KINASE_DOM"/>
    <property type="match status" value="1"/>
</dbReference>
<dbReference type="InterPro" id="IPR000719">
    <property type="entry name" value="Prot_kinase_dom"/>
</dbReference>
<evidence type="ECO:0000256" key="1">
    <source>
        <dbReference type="ARBA" id="ARBA00010630"/>
    </source>
</evidence>
<dbReference type="GO" id="GO:0005634">
    <property type="term" value="C:nucleus"/>
    <property type="evidence" value="ECO:0007669"/>
    <property type="project" value="TreeGrafter"/>
</dbReference>
<evidence type="ECO:0000256" key="7">
    <source>
        <dbReference type="ARBA" id="ARBA00022777"/>
    </source>
</evidence>
<dbReference type="Gene3D" id="3.30.200.20">
    <property type="entry name" value="Phosphorylase Kinase, domain 1"/>
    <property type="match status" value="1"/>
</dbReference>
<dbReference type="PANTHER" id="PTHR12209">
    <property type="entry name" value="NON-SPECIFIC SERINE/THREONINE PROTEIN KINASE"/>
    <property type="match status" value="1"/>
</dbReference>
<dbReference type="EMBL" id="FN668649">
    <property type="protein sequence ID" value="CBK22274.2"/>
    <property type="molecule type" value="Genomic_DNA"/>
</dbReference>
<comment type="catalytic activity">
    <reaction evidence="9">
        <text>L-threonyl-[protein] + ATP = O-phospho-L-threonyl-[protein] + ADP + H(+)</text>
        <dbReference type="Rhea" id="RHEA:46608"/>
        <dbReference type="Rhea" id="RHEA-COMP:11060"/>
        <dbReference type="Rhea" id="RHEA-COMP:11605"/>
        <dbReference type="ChEBI" id="CHEBI:15378"/>
        <dbReference type="ChEBI" id="CHEBI:30013"/>
        <dbReference type="ChEBI" id="CHEBI:30616"/>
        <dbReference type="ChEBI" id="CHEBI:61977"/>
        <dbReference type="ChEBI" id="CHEBI:456216"/>
        <dbReference type="EC" id="2.7.11.1"/>
    </reaction>
</comment>
<dbReference type="SUPFAM" id="SSF56112">
    <property type="entry name" value="Protein kinase-like (PK-like)"/>
    <property type="match status" value="1"/>
</dbReference>
<evidence type="ECO:0000259" key="12">
    <source>
        <dbReference type="PROSITE" id="PS50011"/>
    </source>
</evidence>
<keyword evidence="11" id="KW-1133">Transmembrane helix</keyword>
<evidence type="ECO:0000313" key="13">
    <source>
        <dbReference type="EMBL" id="CBK22274.2"/>
    </source>
</evidence>
<accession>D8M2I5</accession>
<organism evidence="13">
    <name type="scientific">Blastocystis hominis</name>
    <dbReference type="NCBI Taxonomy" id="12968"/>
    <lineage>
        <taxon>Eukaryota</taxon>
        <taxon>Sar</taxon>
        <taxon>Stramenopiles</taxon>
        <taxon>Bigyra</taxon>
        <taxon>Opalozoa</taxon>
        <taxon>Opalinata</taxon>
        <taxon>Blastocystidae</taxon>
        <taxon>Blastocystis</taxon>
    </lineage>
</organism>
<keyword evidence="14" id="KW-1185">Reference proteome</keyword>
<name>D8M2I5_BLAHO</name>
<dbReference type="FunFam" id="3.30.200.20:FF:000201">
    <property type="entry name" value="TP53-regulating kinase isoform X1"/>
    <property type="match status" value="1"/>
</dbReference>
<evidence type="ECO:0000256" key="6">
    <source>
        <dbReference type="ARBA" id="ARBA00022741"/>
    </source>
</evidence>
<dbReference type="GO" id="GO:0070525">
    <property type="term" value="P:tRNA threonylcarbamoyladenosine metabolic process"/>
    <property type="evidence" value="ECO:0007669"/>
    <property type="project" value="TreeGrafter"/>
</dbReference>
<dbReference type="GeneID" id="24919506"/>
<evidence type="ECO:0000256" key="5">
    <source>
        <dbReference type="ARBA" id="ARBA00022694"/>
    </source>
</evidence>
<feature type="transmembrane region" description="Helical" evidence="11">
    <location>
        <begin position="188"/>
        <end position="211"/>
    </location>
</feature>
<reference evidence="13" key="1">
    <citation type="submission" date="2010-02" db="EMBL/GenBank/DDBJ databases">
        <title>Sequencing and annotation of the Blastocystis hominis genome.</title>
        <authorList>
            <person name="Wincker P."/>
        </authorList>
    </citation>
    <scope>NUCLEOTIDE SEQUENCE</scope>
    <source>
        <strain evidence="13">Singapore isolate B</strain>
    </source>
</reference>
<dbReference type="GO" id="GO:0005829">
    <property type="term" value="C:cytosol"/>
    <property type="evidence" value="ECO:0007669"/>
    <property type="project" value="TreeGrafter"/>
</dbReference>
<evidence type="ECO:0000256" key="2">
    <source>
        <dbReference type="ARBA" id="ARBA00012513"/>
    </source>
</evidence>
<feature type="domain" description="Protein kinase" evidence="12">
    <location>
        <begin position="1"/>
        <end position="243"/>
    </location>
</feature>
<dbReference type="InterPro" id="IPR022495">
    <property type="entry name" value="Bud32"/>
</dbReference>
<keyword evidence="6" id="KW-0547">Nucleotide-binding</keyword>
<dbReference type="EC" id="2.7.11.1" evidence="2"/>
<keyword evidence="11" id="KW-0812">Transmembrane</keyword>
<dbReference type="RefSeq" id="XP_012896322.1">
    <property type="nucleotide sequence ID" value="XM_013040868.1"/>
</dbReference>
<evidence type="ECO:0000256" key="11">
    <source>
        <dbReference type="SAM" id="Phobius"/>
    </source>
</evidence>
<evidence type="ECO:0000256" key="3">
    <source>
        <dbReference type="ARBA" id="ARBA00022527"/>
    </source>
</evidence>
<keyword evidence="5" id="KW-0819">tRNA processing</keyword>
<dbReference type="Gene3D" id="1.10.510.10">
    <property type="entry name" value="Transferase(Phosphotransferase) domain 1"/>
    <property type="match status" value="1"/>
</dbReference>
<dbReference type="GO" id="GO:0000408">
    <property type="term" value="C:EKC/KEOPS complex"/>
    <property type="evidence" value="ECO:0007669"/>
    <property type="project" value="TreeGrafter"/>
</dbReference>
<comment type="catalytic activity">
    <reaction evidence="10">
        <text>L-seryl-[protein] + ATP = O-phospho-L-seryl-[protein] + ADP + H(+)</text>
        <dbReference type="Rhea" id="RHEA:17989"/>
        <dbReference type="Rhea" id="RHEA-COMP:9863"/>
        <dbReference type="Rhea" id="RHEA-COMP:11604"/>
        <dbReference type="ChEBI" id="CHEBI:15378"/>
        <dbReference type="ChEBI" id="CHEBI:29999"/>
        <dbReference type="ChEBI" id="CHEBI:30616"/>
        <dbReference type="ChEBI" id="CHEBI:83421"/>
        <dbReference type="ChEBI" id="CHEBI:456216"/>
        <dbReference type="EC" id="2.7.11.1"/>
    </reaction>
</comment>
<keyword evidence="8" id="KW-0067">ATP-binding</keyword>
<dbReference type="InterPro" id="IPR011009">
    <property type="entry name" value="Kinase-like_dom_sf"/>
</dbReference>
<gene>
    <name evidence="13" type="ORF">GSBLH_T00002329001</name>
</gene>
<dbReference type="SMART" id="SM00220">
    <property type="entry name" value="S_TKc"/>
    <property type="match status" value="1"/>
</dbReference>
<dbReference type="AlphaFoldDB" id="D8M2I5"/>
<dbReference type="OMA" id="HKLYMEY"/>
<dbReference type="FunCoup" id="D8M2I5">
    <property type="interactions" value="159"/>
</dbReference>